<proteinExistence type="predicted"/>
<accession>A0A0E9P9K3</accession>
<name>A0A0E9P9K3_ANGAN</name>
<evidence type="ECO:0000313" key="1">
    <source>
        <dbReference type="EMBL" id="JAH01336.1"/>
    </source>
</evidence>
<reference evidence="1" key="1">
    <citation type="submission" date="2014-11" db="EMBL/GenBank/DDBJ databases">
        <authorList>
            <person name="Amaro Gonzalez C."/>
        </authorList>
    </citation>
    <scope>NUCLEOTIDE SEQUENCE</scope>
</reference>
<sequence>MLPFSYLQTTNKFAE</sequence>
<protein>
    <submittedName>
        <fullName evidence="1">Uncharacterized protein</fullName>
    </submittedName>
</protein>
<dbReference type="EMBL" id="GBXM01107241">
    <property type="protein sequence ID" value="JAH01336.1"/>
    <property type="molecule type" value="Transcribed_RNA"/>
</dbReference>
<reference evidence="1" key="2">
    <citation type="journal article" date="2015" name="Fish Shellfish Immunol.">
        <title>Early steps in the European eel (Anguilla anguilla)-Vibrio vulnificus interaction in the gills: Role of the RtxA13 toxin.</title>
        <authorList>
            <person name="Callol A."/>
            <person name="Pajuelo D."/>
            <person name="Ebbesson L."/>
            <person name="Teles M."/>
            <person name="MacKenzie S."/>
            <person name="Amaro C."/>
        </authorList>
    </citation>
    <scope>NUCLEOTIDE SEQUENCE</scope>
</reference>
<organism evidence="1">
    <name type="scientific">Anguilla anguilla</name>
    <name type="common">European freshwater eel</name>
    <name type="synonym">Muraena anguilla</name>
    <dbReference type="NCBI Taxonomy" id="7936"/>
    <lineage>
        <taxon>Eukaryota</taxon>
        <taxon>Metazoa</taxon>
        <taxon>Chordata</taxon>
        <taxon>Craniata</taxon>
        <taxon>Vertebrata</taxon>
        <taxon>Euteleostomi</taxon>
        <taxon>Actinopterygii</taxon>
        <taxon>Neopterygii</taxon>
        <taxon>Teleostei</taxon>
        <taxon>Anguilliformes</taxon>
        <taxon>Anguillidae</taxon>
        <taxon>Anguilla</taxon>
    </lineage>
</organism>